<sequence length="44" mass="5470">MSLIVMICIYRFVFTRYLIYRIKEMLTSFTHSPHHQSNYNHQIH</sequence>
<reference evidence="2" key="2">
    <citation type="submission" date="2008-04" db="EMBL/GenBank/DDBJ databases">
        <title>Draft genome sequence of Providencia stuartii(ATCC 25827).</title>
        <authorList>
            <person name="Sudarsanam P."/>
            <person name="Ley R."/>
            <person name="Guruge J."/>
            <person name="Turnbaugh P.J."/>
            <person name="Mahowald M."/>
            <person name="Liep D."/>
            <person name="Gordon J."/>
        </authorList>
    </citation>
    <scope>NUCLEOTIDE SEQUENCE [LARGE SCALE GENOMIC DNA]</scope>
    <source>
        <strain evidence="2">ATCC 25827</strain>
    </source>
</reference>
<dbReference type="AlphaFoldDB" id="A0AA86YNR7"/>
<evidence type="ECO:0000313" key="2">
    <source>
        <dbReference type="Proteomes" id="UP000004506"/>
    </source>
</evidence>
<protein>
    <submittedName>
        <fullName evidence="1">Uncharacterized protein</fullName>
    </submittedName>
</protein>
<dbReference type="Proteomes" id="UP000004506">
    <property type="component" value="Unassembled WGS sequence"/>
</dbReference>
<organism evidence="1 2">
    <name type="scientific">Providencia stuartii ATCC 25827</name>
    <dbReference type="NCBI Taxonomy" id="471874"/>
    <lineage>
        <taxon>Bacteria</taxon>
        <taxon>Pseudomonadati</taxon>
        <taxon>Pseudomonadota</taxon>
        <taxon>Gammaproteobacteria</taxon>
        <taxon>Enterobacterales</taxon>
        <taxon>Morganellaceae</taxon>
        <taxon>Providencia</taxon>
    </lineage>
</organism>
<proteinExistence type="predicted"/>
<dbReference type="EMBL" id="ABJD02000081">
    <property type="protein sequence ID" value="EDU61153.1"/>
    <property type="molecule type" value="Genomic_DNA"/>
</dbReference>
<name>A0AA86YNR7_PROST</name>
<accession>A0AA86YNR7</accession>
<gene>
    <name evidence="1" type="ORF">PROSTU_00836</name>
</gene>
<reference evidence="2" key="1">
    <citation type="submission" date="2008-04" db="EMBL/GenBank/DDBJ databases">
        <title>Draft genome sequence of Providencia stuartii (ATCC 25827).</title>
        <authorList>
            <person name="Sudarsanam P."/>
            <person name="Ley R."/>
            <person name="Guruge J."/>
            <person name="Turnbaugh P.J."/>
            <person name="Mahowald M."/>
            <person name="Liep D."/>
            <person name="Gordon J."/>
        </authorList>
    </citation>
    <scope>NUCLEOTIDE SEQUENCE [LARGE SCALE GENOMIC DNA]</scope>
    <source>
        <strain evidence="2">ATCC 25827</strain>
    </source>
</reference>
<evidence type="ECO:0000313" key="1">
    <source>
        <dbReference type="EMBL" id="EDU61153.1"/>
    </source>
</evidence>
<comment type="caution">
    <text evidence="1">The sequence shown here is derived from an EMBL/GenBank/DDBJ whole genome shotgun (WGS) entry which is preliminary data.</text>
</comment>
<reference evidence="1 2" key="3">
    <citation type="submission" date="2008-05" db="EMBL/GenBank/DDBJ databases">
        <authorList>
            <person name="Fulton L."/>
            <person name="Clifton S."/>
            <person name="Fulton B."/>
            <person name="Xu J."/>
            <person name="Minx P."/>
            <person name="Pepin K.H."/>
            <person name="Johnson M."/>
            <person name="Thiruvilangam P."/>
            <person name="Bhonagiri V."/>
            <person name="Nash W.E."/>
            <person name="Mardis E.R."/>
            <person name="Wilson R.K."/>
        </authorList>
    </citation>
    <scope>NUCLEOTIDE SEQUENCE [LARGE SCALE GENOMIC DNA]</scope>
    <source>
        <strain evidence="1 2">ATCC 25827</strain>
    </source>
</reference>